<dbReference type="RefSeq" id="WP_168520542.1">
    <property type="nucleotide sequence ID" value="NZ_JAAXLS010000037.1"/>
</dbReference>
<organism evidence="2 3">
    <name type="scientific">Amycolatopsis acididurans</name>
    <dbReference type="NCBI Taxonomy" id="2724524"/>
    <lineage>
        <taxon>Bacteria</taxon>
        <taxon>Bacillati</taxon>
        <taxon>Actinomycetota</taxon>
        <taxon>Actinomycetes</taxon>
        <taxon>Pseudonocardiales</taxon>
        <taxon>Pseudonocardiaceae</taxon>
        <taxon>Amycolatopsis</taxon>
    </lineage>
</organism>
<protein>
    <submittedName>
        <fullName evidence="2">Uncharacterized protein</fullName>
    </submittedName>
</protein>
<gene>
    <name evidence="2" type="ORF">HFP15_32125</name>
</gene>
<comment type="caution">
    <text evidence="2">The sequence shown here is derived from an EMBL/GenBank/DDBJ whole genome shotgun (WGS) entry which is preliminary data.</text>
</comment>
<dbReference type="Proteomes" id="UP000715441">
    <property type="component" value="Unassembled WGS sequence"/>
</dbReference>
<feature type="region of interest" description="Disordered" evidence="1">
    <location>
        <begin position="129"/>
        <end position="156"/>
    </location>
</feature>
<name>A0ABX1JE66_9PSEU</name>
<reference evidence="2 3" key="1">
    <citation type="submission" date="2020-04" db="EMBL/GenBank/DDBJ databases">
        <title>Novel species.</title>
        <authorList>
            <person name="Teo W.F.A."/>
            <person name="Lipun K."/>
            <person name="Srisuk N."/>
            <person name="Duangmal K."/>
        </authorList>
    </citation>
    <scope>NUCLEOTIDE SEQUENCE [LARGE SCALE GENOMIC DNA]</scope>
    <source>
        <strain evidence="2 3">K13G38</strain>
    </source>
</reference>
<dbReference type="EMBL" id="JAAXLS010000037">
    <property type="protein sequence ID" value="NKQ57521.1"/>
    <property type="molecule type" value="Genomic_DNA"/>
</dbReference>
<evidence type="ECO:0000256" key="1">
    <source>
        <dbReference type="SAM" id="MobiDB-lite"/>
    </source>
</evidence>
<proteinExistence type="predicted"/>
<keyword evidence="3" id="KW-1185">Reference proteome</keyword>
<accession>A0ABX1JE66</accession>
<evidence type="ECO:0000313" key="3">
    <source>
        <dbReference type="Proteomes" id="UP000715441"/>
    </source>
</evidence>
<sequence length="156" mass="17346">MTRPQDPRNWMTPAMRRLEAELEGMKGMADDAIARAQRVRVTKRLPSDEEVDRLRQAAEHPDAPESLKRLKELVDRGEFSWRDIAEGRAFSDPDVVHAYAEAGQQVDPGLVRGIVAELEEGATPDEIVAARQPRSNTISDDSDGDGGFSVFGNRFT</sequence>
<evidence type="ECO:0000313" key="2">
    <source>
        <dbReference type="EMBL" id="NKQ57521.1"/>
    </source>
</evidence>